<dbReference type="InterPro" id="IPR016162">
    <property type="entry name" value="Ald_DH_N"/>
</dbReference>
<dbReference type="InterPro" id="IPR016161">
    <property type="entry name" value="Ald_DH/histidinol_DH"/>
</dbReference>
<dbReference type="Proteomes" id="UP000612585">
    <property type="component" value="Unassembled WGS sequence"/>
</dbReference>
<name>A0A8J4E6T3_9ACTN</name>
<dbReference type="Gene3D" id="3.40.309.10">
    <property type="entry name" value="Aldehyde Dehydrogenase, Chain A, domain 2"/>
    <property type="match status" value="1"/>
</dbReference>
<dbReference type="PROSITE" id="PS00687">
    <property type="entry name" value="ALDEHYDE_DEHYDR_GLU"/>
    <property type="match status" value="1"/>
</dbReference>
<dbReference type="FunFam" id="3.40.309.10:FF:000012">
    <property type="entry name" value="Betaine aldehyde dehydrogenase"/>
    <property type="match status" value="1"/>
</dbReference>
<feature type="active site" evidence="3">
    <location>
        <position position="268"/>
    </location>
</feature>
<dbReference type="AlphaFoldDB" id="A0A8J4E6T3"/>
<dbReference type="InterPro" id="IPR016163">
    <property type="entry name" value="Ald_DH_C"/>
</dbReference>
<comment type="caution">
    <text evidence="7">The sequence shown here is derived from an EMBL/GenBank/DDBJ whole genome shotgun (WGS) entry which is preliminary data.</text>
</comment>
<accession>A0A8J4E6T3</accession>
<dbReference type="CDD" id="cd07138">
    <property type="entry name" value="ALDH_CddD_SSP0762"/>
    <property type="match status" value="1"/>
</dbReference>
<feature type="region of interest" description="Disordered" evidence="5">
    <location>
        <begin position="1"/>
        <end position="21"/>
    </location>
</feature>
<dbReference type="SUPFAM" id="SSF53720">
    <property type="entry name" value="ALDH-like"/>
    <property type="match status" value="1"/>
</dbReference>
<dbReference type="PANTHER" id="PTHR42804">
    <property type="entry name" value="ALDEHYDE DEHYDROGENASE"/>
    <property type="match status" value="1"/>
</dbReference>
<keyword evidence="8" id="KW-1185">Reference proteome</keyword>
<dbReference type="EMBL" id="BOPG01000096">
    <property type="protein sequence ID" value="GIJ63478.1"/>
    <property type="molecule type" value="Genomic_DNA"/>
</dbReference>
<evidence type="ECO:0000313" key="7">
    <source>
        <dbReference type="EMBL" id="GIJ63478.1"/>
    </source>
</evidence>
<evidence type="ECO:0000313" key="8">
    <source>
        <dbReference type="Proteomes" id="UP000612585"/>
    </source>
</evidence>
<sequence length="498" mass="53515">MGDLVPRAPLARRRPAHRGESGGWSMTTKFYIEGAWVDPAAPRTLGVLDPATEETFATISLGTAEDVDRAVVAARTAFAAYSHVSVEQRLEYLERIISGFRARLPEIARTMTREMGAPITFSTERQATVALFHFEEAARVLADYHFEEEMGAGVVRREPIGVCGLITPWNWPLNQVASKVAPALATGCTVVLKPSEIAPLSAMVLAEIIHDAGLPPGVFNLVNGDGPTVGEAIAAHPDVDMVSLTGSTGAGIRVSKLAADTVKRVALELGGKSANIILPDADLESAVVAGVHSCYTNGGQNCQSPTRMLVHRSQRDEAYAAARRAVEEVRLGDPFDPSTTMGPVVSQAQLEKITALVQSGIDEGATLVVGGPGRPDGLDKGFYVRPTVFGDVTPQMRIAREEIFGPVLSILLYETEDEAVEIANDTPFGLAGFVQSKDPDRARRVANRIRAGRVYLNGAPFDRSLPFGGYKQSGNGREFGRFGFEEYLEVKAVLGYPR</sequence>
<organism evidence="7 8">
    <name type="scientific">Virgisporangium aurantiacum</name>
    <dbReference type="NCBI Taxonomy" id="175570"/>
    <lineage>
        <taxon>Bacteria</taxon>
        <taxon>Bacillati</taxon>
        <taxon>Actinomycetota</taxon>
        <taxon>Actinomycetes</taxon>
        <taxon>Micromonosporales</taxon>
        <taxon>Micromonosporaceae</taxon>
        <taxon>Virgisporangium</taxon>
    </lineage>
</organism>
<keyword evidence="2 4" id="KW-0560">Oxidoreductase</keyword>
<dbReference type="FunFam" id="3.40.605.10:FF:000007">
    <property type="entry name" value="NAD/NADP-dependent betaine aldehyde dehydrogenase"/>
    <property type="match status" value="1"/>
</dbReference>
<proteinExistence type="inferred from homology"/>
<evidence type="ECO:0000256" key="1">
    <source>
        <dbReference type="ARBA" id="ARBA00009986"/>
    </source>
</evidence>
<dbReference type="Gene3D" id="3.40.605.10">
    <property type="entry name" value="Aldehyde Dehydrogenase, Chain A, domain 1"/>
    <property type="match status" value="1"/>
</dbReference>
<dbReference type="Pfam" id="PF00171">
    <property type="entry name" value="Aldedh"/>
    <property type="match status" value="1"/>
</dbReference>
<dbReference type="PANTHER" id="PTHR42804:SF1">
    <property type="entry name" value="ALDEHYDE DEHYDROGENASE-RELATED"/>
    <property type="match status" value="1"/>
</dbReference>
<feature type="domain" description="Aldehyde dehydrogenase" evidence="6">
    <location>
        <begin position="36"/>
        <end position="493"/>
    </location>
</feature>
<comment type="similarity">
    <text evidence="1 4">Belongs to the aldehyde dehydrogenase family.</text>
</comment>
<dbReference type="InterPro" id="IPR029510">
    <property type="entry name" value="Ald_DH_CS_GLU"/>
</dbReference>
<reference evidence="7" key="1">
    <citation type="submission" date="2021-01" db="EMBL/GenBank/DDBJ databases">
        <title>Whole genome shotgun sequence of Virgisporangium aurantiacum NBRC 16421.</title>
        <authorList>
            <person name="Komaki H."/>
            <person name="Tamura T."/>
        </authorList>
    </citation>
    <scope>NUCLEOTIDE SEQUENCE</scope>
    <source>
        <strain evidence="7">NBRC 16421</strain>
    </source>
</reference>
<dbReference type="InterPro" id="IPR015590">
    <property type="entry name" value="Aldehyde_DH_dom"/>
</dbReference>
<evidence type="ECO:0000256" key="3">
    <source>
        <dbReference type="PROSITE-ProRule" id="PRU10007"/>
    </source>
</evidence>
<dbReference type="GO" id="GO:0016620">
    <property type="term" value="F:oxidoreductase activity, acting on the aldehyde or oxo group of donors, NAD or NADP as acceptor"/>
    <property type="evidence" value="ECO:0007669"/>
    <property type="project" value="InterPro"/>
</dbReference>
<evidence type="ECO:0000259" key="6">
    <source>
        <dbReference type="Pfam" id="PF00171"/>
    </source>
</evidence>
<protein>
    <submittedName>
        <fullName evidence="7">Aldehyde dehydrogenase</fullName>
    </submittedName>
</protein>
<evidence type="ECO:0000256" key="4">
    <source>
        <dbReference type="RuleBase" id="RU003345"/>
    </source>
</evidence>
<evidence type="ECO:0000256" key="2">
    <source>
        <dbReference type="ARBA" id="ARBA00023002"/>
    </source>
</evidence>
<gene>
    <name evidence="7" type="ORF">Vau01_109940</name>
</gene>
<evidence type="ECO:0000256" key="5">
    <source>
        <dbReference type="SAM" id="MobiDB-lite"/>
    </source>
</evidence>